<feature type="compositionally biased region" description="Low complexity" evidence="5">
    <location>
        <begin position="422"/>
        <end position="432"/>
    </location>
</feature>
<evidence type="ECO:0000256" key="5">
    <source>
        <dbReference type="SAM" id="MobiDB-lite"/>
    </source>
</evidence>
<feature type="coiled-coil region" evidence="4">
    <location>
        <begin position="90"/>
        <end position="226"/>
    </location>
</feature>
<evidence type="ECO:0000256" key="2">
    <source>
        <dbReference type="ARBA" id="ARBA00023054"/>
    </source>
</evidence>
<dbReference type="InterPro" id="IPR039008">
    <property type="entry name" value="IF_rod_dom"/>
</dbReference>
<gene>
    <name evidence="7" type="ORF">HF521_010000</name>
</gene>
<dbReference type="AlphaFoldDB" id="A0A8T0ALV0"/>
<comment type="similarity">
    <text evidence="3">Belongs to the intermediate filament family.</text>
</comment>
<dbReference type="GO" id="GO:0030424">
    <property type="term" value="C:axon"/>
    <property type="evidence" value="ECO:0007669"/>
    <property type="project" value="TreeGrafter"/>
</dbReference>
<evidence type="ECO:0000259" key="6">
    <source>
        <dbReference type="PROSITE" id="PS51842"/>
    </source>
</evidence>
<reference evidence="7" key="1">
    <citation type="submission" date="2020-08" db="EMBL/GenBank/DDBJ databases">
        <title>Chromosome-level assembly of Southern catfish (Silurus meridionalis) provides insights into visual adaptation to the nocturnal and benthic lifestyles.</title>
        <authorList>
            <person name="Zhang Y."/>
            <person name="Wang D."/>
            <person name="Peng Z."/>
        </authorList>
    </citation>
    <scope>NUCLEOTIDE SEQUENCE</scope>
    <source>
        <strain evidence="7">SWU-2019-XX</strain>
        <tissue evidence="7">Muscle</tissue>
    </source>
</reference>
<dbReference type="PANTHER" id="PTHR45652:SF5">
    <property type="entry name" value="VIMENTIN"/>
    <property type="match status" value="1"/>
</dbReference>
<dbReference type="GO" id="GO:0005200">
    <property type="term" value="F:structural constituent of cytoskeleton"/>
    <property type="evidence" value="ECO:0007669"/>
    <property type="project" value="TreeGrafter"/>
</dbReference>
<dbReference type="PROSITE" id="PS51842">
    <property type="entry name" value="IF_ROD_2"/>
    <property type="match status" value="1"/>
</dbReference>
<dbReference type="Gene3D" id="1.20.5.500">
    <property type="entry name" value="Single helix bin"/>
    <property type="match status" value="1"/>
</dbReference>
<organism evidence="7 8">
    <name type="scientific">Silurus meridionalis</name>
    <name type="common">Southern catfish</name>
    <name type="synonym">Silurus soldatovi meridionalis</name>
    <dbReference type="NCBI Taxonomy" id="175797"/>
    <lineage>
        <taxon>Eukaryota</taxon>
        <taxon>Metazoa</taxon>
        <taxon>Chordata</taxon>
        <taxon>Craniata</taxon>
        <taxon>Vertebrata</taxon>
        <taxon>Euteleostomi</taxon>
        <taxon>Actinopterygii</taxon>
        <taxon>Neopterygii</taxon>
        <taxon>Teleostei</taxon>
        <taxon>Ostariophysi</taxon>
        <taxon>Siluriformes</taxon>
        <taxon>Siluridae</taxon>
        <taxon>Silurus</taxon>
    </lineage>
</organism>
<dbReference type="SUPFAM" id="SSF64593">
    <property type="entry name" value="Intermediate filament protein, coiled coil region"/>
    <property type="match status" value="1"/>
</dbReference>
<keyword evidence="1" id="KW-0403">Intermediate filament</keyword>
<evidence type="ECO:0000256" key="3">
    <source>
        <dbReference type="ARBA" id="ARBA00061646"/>
    </source>
</evidence>
<dbReference type="FunFam" id="1.20.5.500:FF:000001">
    <property type="entry name" value="Type II keratin 23"/>
    <property type="match status" value="1"/>
</dbReference>
<feature type="compositionally biased region" description="Polar residues" evidence="5">
    <location>
        <begin position="1"/>
        <end position="10"/>
    </location>
</feature>
<feature type="compositionally biased region" description="Basic residues" evidence="5">
    <location>
        <begin position="433"/>
        <end position="444"/>
    </location>
</feature>
<dbReference type="SMART" id="SM01391">
    <property type="entry name" value="Filament"/>
    <property type="match status" value="1"/>
</dbReference>
<dbReference type="GO" id="GO:0005737">
    <property type="term" value="C:cytoplasm"/>
    <property type="evidence" value="ECO:0007669"/>
    <property type="project" value="TreeGrafter"/>
</dbReference>
<dbReference type="GO" id="GO:0005882">
    <property type="term" value="C:intermediate filament"/>
    <property type="evidence" value="ECO:0007669"/>
    <property type="project" value="UniProtKB-KW"/>
</dbReference>
<feature type="region of interest" description="Disordered" evidence="5">
    <location>
        <begin position="1"/>
        <end position="81"/>
    </location>
</feature>
<sequence>MSTISSTISSYRKRFGQDGRSAGRRLGGPQGARSDAPATLGTTSTGTNTKTPGAWSGSGAAPPAYTANLSGPVSADTTRKAPTQSINDRFVSYIEKVRVLEQRNEALREELEHWRGGGVGGCTGTTRLAVVYAHEVNELRRHVDQLTSEKARAEVQRDNLLVDMERIRSKLQEEILQREQAERSTQNFRQDVDNAALARVDLERKVESLQEDILFLKKLHEEELREVRAQTQQQQVCVDLNVVQPDLTSALREIRVQYENLASKNAHESVDWYNTKFTNLMEAANRNKETLRAAKQEVMECRHQVQTLTCDIDALKGTNEALGRQIKEMEENFALDSSSYQATISRLEENILNLKGSFWKARRPGCQNLTDPVLEPRTTTKVLIKNTETTNGEVINDSSKNDSNGVTCLVTLLQLPPRPNAQHTTQHNTTQHNTHHQSLRGLQK</sequence>
<feature type="region of interest" description="Disordered" evidence="5">
    <location>
        <begin position="418"/>
        <end position="444"/>
    </location>
</feature>
<keyword evidence="8" id="KW-1185">Reference proteome</keyword>
<dbReference type="GO" id="GO:0045109">
    <property type="term" value="P:intermediate filament organization"/>
    <property type="evidence" value="ECO:0007669"/>
    <property type="project" value="TreeGrafter"/>
</dbReference>
<dbReference type="GO" id="GO:0005886">
    <property type="term" value="C:plasma membrane"/>
    <property type="evidence" value="ECO:0007669"/>
    <property type="project" value="TreeGrafter"/>
</dbReference>
<accession>A0A8T0ALV0</accession>
<evidence type="ECO:0000313" key="7">
    <source>
        <dbReference type="EMBL" id="KAF7692390.1"/>
    </source>
</evidence>
<proteinExistence type="inferred from homology"/>
<protein>
    <recommendedName>
        <fullName evidence="6">IF rod domain-containing protein</fullName>
    </recommendedName>
</protein>
<evidence type="ECO:0000256" key="1">
    <source>
        <dbReference type="ARBA" id="ARBA00022754"/>
    </source>
</evidence>
<dbReference type="EMBL" id="JABFDY010000020">
    <property type="protein sequence ID" value="KAF7692390.1"/>
    <property type="molecule type" value="Genomic_DNA"/>
</dbReference>
<comment type="caution">
    <text evidence="7">The sequence shown here is derived from an EMBL/GenBank/DDBJ whole genome shotgun (WGS) entry which is preliminary data.</text>
</comment>
<dbReference type="Pfam" id="PF00038">
    <property type="entry name" value="Filament"/>
    <property type="match status" value="1"/>
</dbReference>
<keyword evidence="2 4" id="KW-0175">Coiled coil</keyword>
<name>A0A8T0ALV0_SILME</name>
<dbReference type="FunFam" id="1.20.5.1160:FF:000001">
    <property type="entry name" value="Keratin type II"/>
    <property type="match status" value="1"/>
</dbReference>
<evidence type="ECO:0000313" key="8">
    <source>
        <dbReference type="Proteomes" id="UP000606274"/>
    </source>
</evidence>
<dbReference type="PANTHER" id="PTHR45652">
    <property type="entry name" value="GLIAL FIBRILLARY ACIDIC PROTEIN"/>
    <property type="match status" value="1"/>
</dbReference>
<feature type="compositionally biased region" description="Low complexity" evidence="5">
    <location>
        <begin position="39"/>
        <end position="64"/>
    </location>
</feature>
<feature type="coiled-coil region" evidence="4">
    <location>
        <begin position="291"/>
        <end position="332"/>
    </location>
</feature>
<dbReference type="Gene3D" id="1.20.5.1160">
    <property type="entry name" value="Vasodilator-stimulated phosphoprotein"/>
    <property type="match status" value="1"/>
</dbReference>
<dbReference type="InterPro" id="IPR050405">
    <property type="entry name" value="Intermediate_filament"/>
</dbReference>
<evidence type="ECO:0000256" key="4">
    <source>
        <dbReference type="SAM" id="Coils"/>
    </source>
</evidence>
<dbReference type="Proteomes" id="UP000606274">
    <property type="component" value="Unassembled WGS sequence"/>
</dbReference>
<feature type="domain" description="IF rod" evidence="6">
    <location>
        <begin position="79"/>
        <end position="444"/>
    </location>
</feature>